<feature type="domain" description="Knr4/Smi1-like" evidence="1">
    <location>
        <begin position="21"/>
        <end position="162"/>
    </location>
</feature>
<dbReference type="Proteomes" id="UP000175835">
    <property type="component" value="Unassembled WGS sequence"/>
</dbReference>
<accession>A0A1D3MV24</accession>
<dbReference type="InterPro" id="IPR037883">
    <property type="entry name" value="Knr4/Smi1-like_sf"/>
</dbReference>
<evidence type="ECO:0000313" key="2">
    <source>
        <dbReference type="EMBL" id="OFD87420.1"/>
    </source>
</evidence>
<dbReference type="PATRIC" id="fig|86662.28.peg.5879"/>
<evidence type="ECO:0000259" key="1">
    <source>
        <dbReference type="SMART" id="SM00860"/>
    </source>
</evidence>
<dbReference type="Pfam" id="PF09346">
    <property type="entry name" value="SMI1_KNR4"/>
    <property type="match status" value="1"/>
</dbReference>
<dbReference type="Gene3D" id="3.40.1580.10">
    <property type="entry name" value="SMI1/KNR4-like"/>
    <property type="match status" value="1"/>
</dbReference>
<comment type="caution">
    <text evidence="2">The sequence shown here is derived from an EMBL/GenBank/DDBJ whole genome shotgun (WGS) entry which is preliminary data.</text>
</comment>
<protein>
    <recommendedName>
        <fullName evidence="1">Knr4/Smi1-like domain-containing protein</fullName>
    </recommendedName>
</protein>
<dbReference type="RefSeq" id="WP_070147198.1">
    <property type="nucleotide sequence ID" value="NZ_FMJF01000035.1"/>
</dbReference>
<proteinExistence type="predicted"/>
<dbReference type="EMBL" id="LXLX01000087">
    <property type="protein sequence ID" value="OFD87420.1"/>
    <property type="molecule type" value="Genomic_DNA"/>
</dbReference>
<dbReference type="SMART" id="SM00860">
    <property type="entry name" value="SMI1_KNR4"/>
    <property type="match status" value="1"/>
</dbReference>
<dbReference type="InterPro" id="IPR018958">
    <property type="entry name" value="Knr4/Smi1-like_dom"/>
</dbReference>
<name>A0A1D3MV24_BACMY</name>
<organism evidence="2 3">
    <name type="scientific">Bacillus mycoides</name>
    <dbReference type="NCBI Taxonomy" id="1405"/>
    <lineage>
        <taxon>Bacteria</taxon>
        <taxon>Bacillati</taxon>
        <taxon>Bacillota</taxon>
        <taxon>Bacilli</taxon>
        <taxon>Bacillales</taxon>
        <taxon>Bacillaceae</taxon>
        <taxon>Bacillus</taxon>
        <taxon>Bacillus cereus group</taxon>
    </lineage>
</organism>
<evidence type="ECO:0000313" key="3">
    <source>
        <dbReference type="Proteomes" id="UP000175835"/>
    </source>
</evidence>
<reference evidence="2 3" key="1">
    <citation type="submission" date="2016-05" db="EMBL/GenBank/DDBJ databases">
        <title>Bacillus thuringiensis and Bacillus weihenstephanensis as novel biocontrol agents of wilt causing Verticillium species.</title>
        <authorList>
            <person name="Hollensteiner J."/>
            <person name="Wemheuer F."/>
            <person name="Harting R."/>
            <person name="Kolarzyk A."/>
            <person name="Diaz-Valerio S."/>
            <person name="Poehlein A."/>
            <person name="Brzuszkiewicz E."/>
            <person name="Nesemann K."/>
            <person name="Braus-Stromeyer S."/>
            <person name="Braus G."/>
            <person name="Daniel R."/>
            <person name="Liesegang H."/>
        </authorList>
    </citation>
    <scope>NUCLEOTIDE SEQUENCE [LARGE SCALE GENOMIC DNA]</scope>
    <source>
        <strain evidence="2 3">GOE11</strain>
    </source>
</reference>
<sequence>MNKIIKQVLNEIIDSEMVVSKKEDAYKSIETIERIYGVDLPLDYKEFLLEYGGCFIKDNRMYQPIEVTPVTPKDGFDSIGGFYGITSDAYEIESIIQTYKDILGSSVMPIADADGGDLICIGLKDKYRGKIYYWYHEGETINEDGKEYYYLIVNSFEEFILKFSIHERKKSVNLDDIELFLDEDLLKD</sequence>
<gene>
    <name evidence="2" type="ORF">BWGOE11_57110</name>
</gene>
<dbReference type="AlphaFoldDB" id="A0A1D3MV24"/>
<dbReference type="SUPFAM" id="SSF160631">
    <property type="entry name" value="SMI1/KNR4-like"/>
    <property type="match status" value="1"/>
</dbReference>